<feature type="chain" id="PRO_5040375287" evidence="2">
    <location>
        <begin position="21"/>
        <end position="353"/>
    </location>
</feature>
<reference evidence="3" key="2">
    <citation type="submission" date="2022-10" db="EMBL/GenBank/DDBJ databases">
        <authorList>
            <consortium name="ENA_rothamsted_submissions"/>
            <consortium name="culmorum"/>
            <person name="King R."/>
        </authorList>
    </citation>
    <scope>NUCLEOTIDE SEQUENCE</scope>
</reference>
<dbReference type="OrthoDB" id="6920507at2759"/>
<keyword evidence="4" id="KW-1185">Reference proteome</keyword>
<proteinExistence type="predicted"/>
<evidence type="ECO:0000313" key="3">
    <source>
        <dbReference type="EMBL" id="CAG9782583.1"/>
    </source>
</evidence>
<evidence type="ECO:0000256" key="1">
    <source>
        <dbReference type="SAM" id="MobiDB-lite"/>
    </source>
</evidence>
<dbReference type="EMBL" id="OU893332">
    <property type="protein sequence ID" value="CAG9782583.1"/>
    <property type="molecule type" value="Genomic_DNA"/>
</dbReference>
<keyword evidence="2" id="KW-0732">Signal</keyword>
<feature type="region of interest" description="Disordered" evidence="1">
    <location>
        <begin position="225"/>
        <end position="245"/>
    </location>
</feature>
<evidence type="ECO:0000256" key="2">
    <source>
        <dbReference type="SAM" id="SignalP"/>
    </source>
</evidence>
<organism evidence="3 4">
    <name type="scientific">Diatraea saccharalis</name>
    <name type="common">sugarcane borer</name>
    <dbReference type="NCBI Taxonomy" id="40085"/>
    <lineage>
        <taxon>Eukaryota</taxon>
        <taxon>Metazoa</taxon>
        <taxon>Ecdysozoa</taxon>
        <taxon>Arthropoda</taxon>
        <taxon>Hexapoda</taxon>
        <taxon>Insecta</taxon>
        <taxon>Pterygota</taxon>
        <taxon>Neoptera</taxon>
        <taxon>Endopterygota</taxon>
        <taxon>Lepidoptera</taxon>
        <taxon>Glossata</taxon>
        <taxon>Ditrysia</taxon>
        <taxon>Pyraloidea</taxon>
        <taxon>Crambidae</taxon>
        <taxon>Crambinae</taxon>
        <taxon>Diatraea</taxon>
    </lineage>
</organism>
<dbReference type="AlphaFoldDB" id="A0A9N9N1D1"/>
<protein>
    <submittedName>
        <fullName evidence="3">Uncharacterized protein</fullName>
    </submittedName>
</protein>
<sequence length="353" mass="40153">MGVLMTSVVVNAVMLVLVDARSSYMTLNNKPVIDLNKKSAPMTIKAPHERRSALFPKIFTKFMANSNETPKSQYTTFKPSSEYVGPQKTSFNRKEFTIFEYTTPKARETGMKDFFTKIKSNENIRMNVTNVSNLNRVGRRESNNQNSSINEGNIIALKNNFSETANLHMVTENPIENKKLNYKGINNANVDYYVPEVSMGKKNSFLESNGPFEENYTVANGIPNEYKKRYPQSNDDEESTTESFHNSVTFKISTLDEKSYPKNIDTVNSNEKFITEVRNDSEVPGNDKLRFPGSSNALEGNEEFKTEVNGFRQARNVNIIEEESQATVIIPGFRFNDQKPPLENAQTFKNINF</sequence>
<dbReference type="Proteomes" id="UP001153714">
    <property type="component" value="Chromosome 1"/>
</dbReference>
<gene>
    <name evidence="3" type="ORF">DIATSA_LOCUS827</name>
</gene>
<evidence type="ECO:0000313" key="4">
    <source>
        <dbReference type="Proteomes" id="UP001153714"/>
    </source>
</evidence>
<name>A0A9N9N1D1_9NEOP</name>
<feature type="signal peptide" evidence="2">
    <location>
        <begin position="1"/>
        <end position="20"/>
    </location>
</feature>
<accession>A0A9N9N1D1</accession>
<reference evidence="3" key="1">
    <citation type="submission" date="2021-12" db="EMBL/GenBank/DDBJ databases">
        <authorList>
            <person name="King R."/>
        </authorList>
    </citation>
    <scope>NUCLEOTIDE SEQUENCE</scope>
</reference>